<keyword evidence="2" id="KW-1133">Transmembrane helix</keyword>
<feature type="compositionally biased region" description="Pro residues" evidence="1">
    <location>
        <begin position="208"/>
        <end position="219"/>
    </location>
</feature>
<evidence type="ECO:0000313" key="3">
    <source>
        <dbReference type="EMBL" id="MFC4107156.1"/>
    </source>
</evidence>
<feature type="transmembrane region" description="Helical" evidence="2">
    <location>
        <begin position="328"/>
        <end position="350"/>
    </location>
</feature>
<proteinExistence type="predicted"/>
<name>A0ABV8KNJ3_9ACTN</name>
<feature type="compositionally biased region" description="Low complexity" evidence="1">
    <location>
        <begin position="174"/>
        <end position="207"/>
    </location>
</feature>
<dbReference type="RefSeq" id="WP_377545749.1">
    <property type="nucleotide sequence ID" value="NZ_JBHSBN010000008.1"/>
</dbReference>
<feature type="compositionally biased region" description="Low complexity" evidence="1">
    <location>
        <begin position="55"/>
        <end position="97"/>
    </location>
</feature>
<keyword evidence="2" id="KW-0472">Membrane</keyword>
<organism evidence="3 4">
    <name type="scientific">Micromonospora zhanjiangensis</name>
    <dbReference type="NCBI Taxonomy" id="1522057"/>
    <lineage>
        <taxon>Bacteria</taxon>
        <taxon>Bacillati</taxon>
        <taxon>Actinomycetota</taxon>
        <taxon>Actinomycetes</taxon>
        <taxon>Micromonosporales</taxon>
        <taxon>Micromonosporaceae</taxon>
        <taxon>Micromonospora</taxon>
    </lineage>
</organism>
<reference evidence="4" key="1">
    <citation type="journal article" date="2019" name="Int. J. Syst. Evol. Microbiol.">
        <title>The Global Catalogue of Microorganisms (GCM) 10K type strain sequencing project: providing services to taxonomists for standard genome sequencing and annotation.</title>
        <authorList>
            <consortium name="The Broad Institute Genomics Platform"/>
            <consortium name="The Broad Institute Genome Sequencing Center for Infectious Disease"/>
            <person name="Wu L."/>
            <person name="Ma J."/>
        </authorList>
    </citation>
    <scope>NUCLEOTIDE SEQUENCE [LARGE SCALE GENOMIC DNA]</scope>
    <source>
        <strain evidence="4">2902at01</strain>
    </source>
</reference>
<gene>
    <name evidence="3" type="ORF">ACFOX0_14630</name>
</gene>
<sequence length="400" mass="39553">MDERGEEPIRPLPAGPDPTTGEPRPAPADRSSSTPAAAKRPTASEPADPAPPSPTATTSTAAGTSSPTGATSLTTDAPAYPGGATPAGAGGVPVPAGSHSADVPAPAGEPVDPSEREQADPWATSQFSAPPLSTPPVPTQHRPPQVGPYPPAGPTAPTYPAPGYLPPEPPTTPGRPAVSAPAAGYSAGPAPTSGYPAGPAPATGYPGAPTPTPGYPGPAAPTTGHPGGATTGYSSGPATGYPAGPAPAPAYPGAPAAATGYPGGPVTAPVPGQFSGPPGAAAGPILVQIGELAVTSTAVRTPAGDIPLAGAQWTVQDYWQSEQKIPTWAIVCAIAGFCILTVFSLLFLLARETVHRGTVQVTVTNGNRQYVARIPVSAQPQVQHIHQQVNYARSLAATTN</sequence>
<evidence type="ECO:0000256" key="1">
    <source>
        <dbReference type="SAM" id="MobiDB-lite"/>
    </source>
</evidence>
<dbReference type="EMBL" id="JBHSBN010000008">
    <property type="protein sequence ID" value="MFC4107156.1"/>
    <property type="molecule type" value="Genomic_DNA"/>
</dbReference>
<dbReference type="Proteomes" id="UP001595868">
    <property type="component" value="Unassembled WGS sequence"/>
</dbReference>
<feature type="compositionally biased region" description="Pro residues" evidence="1">
    <location>
        <begin position="145"/>
        <end position="173"/>
    </location>
</feature>
<keyword evidence="2" id="KW-0812">Transmembrane</keyword>
<accession>A0ABV8KNJ3</accession>
<keyword evidence="4" id="KW-1185">Reference proteome</keyword>
<protein>
    <submittedName>
        <fullName evidence="3">Uncharacterized protein</fullName>
    </submittedName>
</protein>
<feature type="region of interest" description="Disordered" evidence="1">
    <location>
        <begin position="1"/>
        <end position="240"/>
    </location>
</feature>
<evidence type="ECO:0000256" key="2">
    <source>
        <dbReference type="SAM" id="Phobius"/>
    </source>
</evidence>
<feature type="compositionally biased region" description="Low complexity" evidence="1">
    <location>
        <begin position="231"/>
        <end position="240"/>
    </location>
</feature>
<evidence type="ECO:0000313" key="4">
    <source>
        <dbReference type="Proteomes" id="UP001595868"/>
    </source>
</evidence>
<comment type="caution">
    <text evidence="3">The sequence shown here is derived from an EMBL/GenBank/DDBJ whole genome shotgun (WGS) entry which is preliminary data.</text>
</comment>